<dbReference type="InterPro" id="IPR052164">
    <property type="entry name" value="Anthracycline_SecMetBiosynth"/>
</dbReference>
<protein>
    <submittedName>
        <fullName evidence="2">Glyoxylase CFP32</fullName>
    </submittedName>
</protein>
<dbReference type="InterPro" id="IPR041581">
    <property type="entry name" value="Glyoxalase_6"/>
</dbReference>
<keyword evidence="3" id="KW-1185">Reference proteome</keyword>
<evidence type="ECO:0000313" key="3">
    <source>
        <dbReference type="Proteomes" id="UP001162834"/>
    </source>
</evidence>
<dbReference type="InterPro" id="IPR029068">
    <property type="entry name" value="Glyas_Bleomycin-R_OHBP_Dase"/>
</dbReference>
<dbReference type="Gene3D" id="3.10.180.10">
    <property type="entry name" value="2,3-Dihydroxybiphenyl 1,2-Dioxygenase, domain 1"/>
    <property type="match status" value="2"/>
</dbReference>
<organism evidence="2 3">
    <name type="scientific">Capillimicrobium parvum</name>
    <dbReference type="NCBI Taxonomy" id="2884022"/>
    <lineage>
        <taxon>Bacteria</taxon>
        <taxon>Bacillati</taxon>
        <taxon>Actinomycetota</taxon>
        <taxon>Thermoleophilia</taxon>
        <taxon>Solirubrobacterales</taxon>
        <taxon>Capillimicrobiaceae</taxon>
        <taxon>Capillimicrobium</taxon>
    </lineage>
</organism>
<dbReference type="InterPro" id="IPR037523">
    <property type="entry name" value="VOC_core"/>
</dbReference>
<dbReference type="PROSITE" id="PS51819">
    <property type="entry name" value="VOC"/>
    <property type="match status" value="2"/>
</dbReference>
<dbReference type="PANTHER" id="PTHR33993">
    <property type="entry name" value="GLYOXALASE-RELATED"/>
    <property type="match status" value="1"/>
</dbReference>
<dbReference type="Pfam" id="PF18029">
    <property type="entry name" value="Glyoxalase_6"/>
    <property type="match status" value="1"/>
</dbReference>
<dbReference type="CDD" id="cd07247">
    <property type="entry name" value="SgaA_N_like"/>
    <property type="match status" value="2"/>
</dbReference>
<proteinExistence type="predicted"/>
<accession>A0A9E6XYM4</accession>
<dbReference type="EMBL" id="CP087164">
    <property type="protein sequence ID" value="UGS36292.1"/>
    <property type="molecule type" value="Genomic_DNA"/>
</dbReference>
<dbReference type="Pfam" id="PF00903">
    <property type="entry name" value="Glyoxalase"/>
    <property type="match status" value="1"/>
</dbReference>
<dbReference type="SUPFAM" id="SSF54593">
    <property type="entry name" value="Glyoxalase/Bleomycin resistance protein/Dihydroxybiphenyl dioxygenase"/>
    <property type="match status" value="2"/>
</dbReference>
<evidence type="ECO:0000313" key="2">
    <source>
        <dbReference type="EMBL" id="UGS36292.1"/>
    </source>
</evidence>
<dbReference type="InterPro" id="IPR004360">
    <property type="entry name" value="Glyas_Fos-R_dOase_dom"/>
</dbReference>
<feature type="domain" description="VOC" evidence="1">
    <location>
        <begin position="140"/>
        <end position="263"/>
    </location>
</feature>
<sequence>MSERDGYEPGTPCWVDHGSADPEGAARFYRGMFGWEAVDAMPPDAPGQYFMCSLRGKQVAAIGSQPQEGVPAMWNTYIATGSADDTAAKVREAGGAVLMEPFDVFDAGRMAVFTDPSGAVFCAWQAGATRGAQVVNEPGTLCWNELATRDADGARAFYGAVFGWRGLAMDAGDMDYTVWNLAGDGEPTMQAAVGGMMPMVGDMWPSDLPSHWMVYFAVEDTDAAAARCEELGGSTTVAPFDSPAGRIAVLNDSVGGVFSLITMPDQPAA</sequence>
<dbReference type="KEGG" id="sbae:DSM104329_02696"/>
<name>A0A9E6XYM4_9ACTN</name>
<gene>
    <name evidence="2" type="ORF">DSM104329_02696</name>
</gene>
<feature type="domain" description="VOC" evidence="1">
    <location>
        <begin position="11"/>
        <end position="126"/>
    </location>
</feature>
<dbReference type="AlphaFoldDB" id="A0A9E6XYM4"/>
<dbReference type="RefSeq" id="WP_259315965.1">
    <property type="nucleotide sequence ID" value="NZ_CP087164.1"/>
</dbReference>
<dbReference type="PANTHER" id="PTHR33993:SF14">
    <property type="entry name" value="GB|AAF24581.1"/>
    <property type="match status" value="1"/>
</dbReference>
<dbReference type="Proteomes" id="UP001162834">
    <property type="component" value="Chromosome"/>
</dbReference>
<evidence type="ECO:0000259" key="1">
    <source>
        <dbReference type="PROSITE" id="PS51819"/>
    </source>
</evidence>
<reference evidence="2" key="1">
    <citation type="journal article" date="2022" name="Int. J. Syst. Evol. Microbiol.">
        <title>Pseudomonas aegrilactucae sp. nov. and Pseudomonas morbosilactucae sp. nov., pathogens causing bacterial rot of lettuce in Japan.</title>
        <authorList>
            <person name="Sawada H."/>
            <person name="Fujikawa T."/>
            <person name="Satou M."/>
        </authorList>
    </citation>
    <scope>NUCLEOTIDE SEQUENCE</scope>
    <source>
        <strain evidence="2">0166_1</strain>
    </source>
</reference>